<dbReference type="KEGG" id="hda:BB347_12445"/>
<evidence type="ECO:0000313" key="2">
    <source>
        <dbReference type="EMBL" id="APX97359.1"/>
    </source>
</evidence>
<dbReference type="Proteomes" id="UP000187321">
    <property type="component" value="Chromosome"/>
</dbReference>
<gene>
    <name evidence="2" type="ORF">BB347_12445</name>
</gene>
<dbReference type="EMBL" id="CP019327">
    <property type="protein sequence ID" value="APX97359.1"/>
    <property type="molecule type" value="Genomic_DNA"/>
</dbReference>
<proteinExistence type="predicted"/>
<name>A0A1P8RFF1_9EURY</name>
<protein>
    <submittedName>
        <fullName evidence="2">Uncharacterized protein</fullName>
    </submittedName>
</protein>
<evidence type="ECO:0000313" key="3">
    <source>
        <dbReference type="Proteomes" id="UP000187321"/>
    </source>
</evidence>
<evidence type="ECO:0000256" key="1">
    <source>
        <dbReference type="SAM" id="MobiDB-lite"/>
    </source>
</evidence>
<dbReference type="AlphaFoldDB" id="A0A1P8RFF1"/>
<accession>A0A1P8RFF1</accession>
<sequence length="63" mass="7274">MTDPQQNGFCSVRICAIHETRWSVDPSDRFEPTKRAWTSDRPDDWEGAGSLESPTSTVENYRR</sequence>
<reference evidence="2 3" key="1">
    <citation type="submission" date="2017-01" db="EMBL/GenBank/DDBJ databases">
        <title>Complete genome sequence of Haloterrigena daqingensis type strain (JX313T).</title>
        <authorList>
            <person name="Shuang W."/>
        </authorList>
    </citation>
    <scope>NUCLEOTIDE SEQUENCE [LARGE SCALE GENOMIC DNA]</scope>
    <source>
        <strain evidence="2 3">JX313</strain>
    </source>
</reference>
<organism evidence="2 3">
    <name type="scientific">Natronorubrum daqingense</name>
    <dbReference type="NCBI Taxonomy" id="588898"/>
    <lineage>
        <taxon>Archaea</taxon>
        <taxon>Methanobacteriati</taxon>
        <taxon>Methanobacteriota</taxon>
        <taxon>Stenosarchaea group</taxon>
        <taxon>Halobacteria</taxon>
        <taxon>Halobacteriales</taxon>
        <taxon>Natrialbaceae</taxon>
        <taxon>Natronorubrum</taxon>
    </lineage>
</organism>
<feature type="region of interest" description="Disordered" evidence="1">
    <location>
        <begin position="27"/>
        <end position="63"/>
    </location>
</feature>
<feature type="compositionally biased region" description="Polar residues" evidence="1">
    <location>
        <begin position="52"/>
        <end position="63"/>
    </location>
</feature>
<feature type="compositionally biased region" description="Basic and acidic residues" evidence="1">
    <location>
        <begin position="27"/>
        <end position="44"/>
    </location>
</feature>